<dbReference type="EMBL" id="LCRM01000053">
    <property type="protein sequence ID" value="KKW35097.1"/>
    <property type="molecule type" value="Genomic_DNA"/>
</dbReference>
<sequence>MGLQALQETVERCVNEGVANLHARAGDHRWVNVNVYLFFSTLQRLCNQSGKLRVLDRCCHAHRAAFGRSNELLERLGKFDNEVRVPSLSHKSDNATDGCVELRPRRLRPYRHQQPRVIL</sequence>
<proteinExistence type="predicted"/>
<dbReference type="AlphaFoldDB" id="A0A0G2A2N8"/>
<reference evidence="1 2" key="1">
    <citation type="journal article" date="2015" name="Nature">
        <title>rRNA introns, odd ribosomes, and small enigmatic genomes across a large radiation of phyla.</title>
        <authorList>
            <person name="Brown C.T."/>
            <person name="Hug L.A."/>
            <person name="Thomas B.C."/>
            <person name="Sharon I."/>
            <person name="Castelle C.J."/>
            <person name="Singh A."/>
            <person name="Wilkins M.J."/>
            <person name="Williams K.H."/>
            <person name="Banfield J.F."/>
        </authorList>
    </citation>
    <scope>NUCLEOTIDE SEQUENCE [LARGE SCALE GENOMIC DNA]</scope>
</reference>
<comment type="caution">
    <text evidence="1">The sequence shown here is derived from an EMBL/GenBank/DDBJ whole genome shotgun (WGS) entry which is preliminary data.</text>
</comment>
<accession>A0A0G2A2N8</accession>
<dbReference type="Proteomes" id="UP000034290">
    <property type="component" value="Unassembled WGS sequence"/>
</dbReference>
<gene>
    <name evidence="1" type="ORF">UY81_C0053G0003</name>
</gene>
<evidence type="ECO:0000313" key="1">
    <source>
        <dbReference type="EMBL" id="KKW35097.1"/>
    </source>
</evidence>
<name>A0A0G2A2N8_9BACT</name>
<evidence type="ECO:0000313" key="2">
    <source>
        <dbReference type="Proteomes" id="UP000034290"/>
    </source>
</evidence>
<organism evidence="1 2">
    <name type="scientific">Candidatus Giovannonibacteria bacterium GW2011_GWA2_53_7</name>
    <dbReference type="NCBI Taxonomy" id="1618650"/>
    <lineage>
        <taxon>Bacteria</taxon>
        <taxon>Candidatus Giovannoniibacteriota</taxon>
    </lineage>
</organism>
<protein>
    <submittedName>
        <fullName evidence="1">Uncharacterized protein</fullName>
    </submittedName>
</protein>